<dbReference type="NCBIfam" id="TIGR00731">
    <property type="entry name" value="bL25_bact_ctc"/>
    <property type="match status" value="1"/>
</dbReference>
<dbReference type="CDD" id="cd00495">
    <property type="entry name" value="Ribosomal_L25_TL5_CTC"/>
    <property type="match status" value="1"/>
</dbReference>
<reference evidence="7 8" key="1">
    <citation type="submission" date="2019-03" db="EMBL/GenBank/DDBJ databases">
        <title>Complete Genome Sequence of Allofrancisella frigidaquae Strain SYSU 10HL1970 Isolated from Water-Cooling Systems in China.</title>
        <authorList>
            <person name="Ohrman C."/>
            <person name="Uneklint I."/>
            <person name="Sjodin A."/>
        </authorList>
    </citation>
    <scope>NUCLEOTIDE SEQUENCE [LARGE SCALE GENOMIC DNA]</scope>
    <source>
        <strain evidence="7 8">SYSU 10HL1970</strain>
    </source>
</reference>
<evidence type="ECO:0000256" key="1">
    <source>
        <dbReference type="ARBA" id="ARBA00022730"/>
    </source>
</evidence>
<dbReference type="InterPro" id="IPR020056">
    <property type="entry name" value="Rbsml_bL25/Gln-tRNA_synth_N"/>
</dbReference>
<keyword evidence="8" id="KW-1185">Reference proteome</keyword>
<dbReference type="GO" id="GO:0008097">
    <property type="term" value="F:5S rRNA binding"/>
    <property type="evidence" value="ECO:0007669"/>
    <property type="project" value="InterPro"/>
</dbReference>
<dbReference type="EMBL" id="CP038017">
    <property type="protein sequence ID" value="QIV94611.1"/>
    <property type="molecule type" value="Genomic_DNA"/>
</dbReference>
<dbReference type="Gene3D" id="2.40.240.10">
    <property type="entry name" value="Ribosomal Protein L25, Chain P"/>
    <property type="match status" value="1"/>
</dbReference>
<evidence type="ECO:0000313" key="8">
    <source>
        <dbReference type="Proteomes" id="UP000503320"/>
    </source>
</evidence>
<comment type="similarity">
    <text evidence="5">Belongs to the bacterial ribosomal protein bL25 family.</text>
</comment>
<comment type="subunit">
    <text evidence="5">Part of the 50S ribosomal subunit; part of the 5S rRNA/L5/L18/L25 subcomplex. Contacts the 5S rRNA. Binds to the 5S rRNA independently of L5 and L18.</text>
</comment>
<evidence type="ECO:0000256" key="3">
    <source>
        <dbReference type="ARBA" id="ARBA00022980"/>
    </source>
</evidence>
<dbReference type="InterPro" id="IPR020930">
    <property type="entry name" value="Ribosomal_uL5_bac-type"/>
</dbReference>
<dbReference type="Proteomes" id="UP000503320">
    <property type="component" value="Chromosome"/>
</dbReference>
<protein>
    <recommendedName>
        <fullName evidence="5">Large ribosomal subunit protein bL25</fullName>
    </recommendedName>
</protein>
<dbReference type="AlphaFoldDB" id="A0A6M3HWZ6"/>
<keyword evidence="1 5" id="KW-0699">rRNA-binding</keyword>
<evidence type="ECO:0000256" key="2">
    <source>
        <dbReference type="ARBA" id="ARBA00022884"/>
    </source>
</evidence>
<dbReference type="SUPFAM" id="SSF50715">
    <property type="entry name" value="Ribosomal protein L25-like"/>
    <property type="match status" value="1"/>
</dbReference>
<dbReference type="PANTHER" id="PTHR33284">
    <property type="entry name" value="RIBOSOMAL PROTEIN L25/GLN-TRNA SYNTHETASE, ANTI-CODON-BINDING DOMAIN-CONTAINING PROTEIN"/>
    <property type="match status" value="1"/>
</dbReference>
<evidence type="ECO:0000259" key="6">
    <source>
        <dbReference type="Pfam" id="PF01386"/>
    </source>
</evidence>
<comment type="function">
    <text evidence="5">This is one of the proteins that binds to the 5S RNA in the ribosome where it forms part of the central protuberance.</text>
</comment>
<proteinExistence type="inferred from homology"/>
<dbReference type="InterPro" id="IPR011035">
    <property type="entry name" value="Ribosomal_bL25/Gln-tRNA_synth"/>
</dbReference>
<keyword evidence="2 5" id="KW-0694">RNA-binding</keyword>
<dbReference type="InterPro" id="IPR029751">
    <property type="entry name" value="Ribosomal_L25_dom"/>
</dbReference>
<dbReference type="KEGG" id="afri:E3E15_04245"/>
<evidence type="ECO:0000313" key="7">
    <source>
        <dbReference type="EMBL" id="QIV94611.1"/>
    </source>
</evidence>
<dbReference type="GO" id="GO:0006412">
    <property type="term" value="P:translation"/>
    <property type="evidence" value="ECO:0007669"/>
    <property type="project" value="UniProtKB-UniRule"/>
</dbReference>
<keyword evidence="3 5" id="KW-0689">Ribosomal protein</keyword>
<dbReference type="HAMAP" id="MF_01336">
    <property type="entry name" value="Ribosomal_bL25"/>
    <property type="match status" value="1"/>
</dbReference>
<dbReference type="FunFam" id="2.40.240.10:FF:000002">
    <property type="entry name" value="50S ribosomal protein L25"/>
    <property type="match status" value="1"/>
</dbReference>
<gene>
    <name evidence="5 7" type="primary">rplY</name>
    <name evidence="7" type="ORF">E3E15_04245</name>
</gene>
<name>A0A6M3HWZ6_9GAMM</name>
<feature type="domain" description="Large ribosomal subunit protein bL25 L25" evidence="6">
    <location>
        <begin position="6"/>
        <end position="93"/>
    </location>
</feature>
<dbReference type="InterPro" id="IPR020055">
    <property type="entry name" value="Ribosomal_bL25_short"/>
</dbReference>
<dbReference type="InterPro" id="IPR001021">
    <property type="entry name" value="Ribosomal_bL25_long"/>
</dbReference>
<keyword evidence="4 5" id="KW-0687">Ribonucleoprotein</keyword>
<dbReference type="NCBIfam" id="NF004612">
    <property type="entry name" value="PRK05943.1"/>
    <property type="match status" value="1"/>
</dbReference>
<dbReference type="GO" id="GO:0003735">
    <property type="term" value="F:structural constituent of ribosome"/>
    <property type="evidence" value="ECO:0007669"/>
    <property type="project" value="InterPro"/>
</dbReference>
<dbReference type="RefSeq" id="WP_035719266.1">
    <property type="nucleotide sequence ID" value="NZ_CP038017.1"/>
</dbReference>
<organism evidence="7 8">
    <name type="scientific">Allofrancisella frigidaquae</name>
    <dbReference type="NCBI Taxonomy" id="1085644"/>
    <lineage>
        <taxon>Bacteria</taxon>
        <taxon>Pseudomonadati</taxon>
        <taxon>Pseudomonadota</taxon>
        <taxon>Gammaproteobacteria</taxon>
        <taxon>Thiotrichales</taxon>
        <taxon>Francisellaceae</taxon>
        <taxon>Allofrancisella</taxon>
    </lineage>
</organism>
<dbReference type="GO" id="GO:0022625">
    <property type="term" value="C:cytosolic large ribosomal subunit"/>
    <property type="evidence" value="ECO:0007669"/>
    <property type="project" value="TreeGrafter"/>
</dbReference>
<accession>A0A6M3HWZ6</accession>
<dbReference type="PANTHER" id="PTHR33284:SF1">
    <property type="entry name" value="RIBOSOMAL PROTEIN L25_GLN-TRNA SYNTHETASE, ANTI-CODON-BINDING DOMAIN-CONTAINING PROTEIN"/>
    <property type="match status" value="1"/>
</dbReference>
<sequence length="96" mass="10848">MTNFVLKAQKREDLGTGASRRLRSAGKIPAVVYGGEKEAISIVMDHDKLLHATEDKIFFSSEVVLDINGKEEKVIIKALQRHPYKVKLIHADFMRV</sequence>
<evidence type="ECO:0000256" key="5">
    <source>
        <dbReference type="HAMAP-Rule" id="MF_01336"/>
    </source>
</evidence>
<evidence type="ECO:0000256" key="4">
    <source>
        <dbReference type="ARBA" id="ARBA00023274"/>
    </source>
</evidence>
<dbReference type="Pfam" id="PF01386">
    <property type="entry name" value="Ribosomal_L25p"/>
    <property type="match status" value="1"/>
</dbReference>